<evidence type="ECO:0000313" key="3">
    <source>
        <dbReference type="EMBL" id="MFD2832767.1"/>
    </source>
</evidence>
<evidence type="ECO:0000259" key="2">
    <source>
        <dbReference type="Pfam" id="PF00717"/>
    </source>
</evidence>
<evidence type="ECO:0000313" key="4">
    <source>
        <dbReference type="Proteomes" id="UP001597438"/>
    </source>
</evidence>
<dbReference type="SUPFAM" id="SSF51306">
    <property type="entry name" value="LexA/Signal peptidase"/>
    <property type="match status" value="1"/>
</dbReference>
<accession>A0ABW5X1V9</accession>
<organism evidence="3 4">
    <name type="scientific">Christiangramia antarctica</name>
    <dbReference type="NCBI Taxonomy" id="2058158"/>
    <lineage>
        <taxon>Bacteria</taxon>
        <taxon>Pseudomonadati</taxon>
        <taxon>Bacteroidota</taxon>
        <taxon>Flavobacteriia</taxon>
        <taxon>Flavobacteriales</taxon>
        <taxon>Flavobacteriaceae</taxon>
        <taxon>Christiangramia</taxon>
    </lineage>
</organism>
<keyword evidence="4" id="KW-1185">Reference proteome</keyword>
<sequence>MKMNISGKIRRRKDKHAPEVSKQTGFPSAATHYREATIDLHTELIHNQDATFFIRVNGDAWSKFNIYHNNVLIIDRSFRLKEGSLAVIVEEGEFDIIRFSEKQVQPEFLLWGVITYIIQSVS</sequence>
<dbReference type="Pfam" id="PF00717">
    <property type="entry name" value="Peptidase_S24"/>
    <property type="match status" value="1"/>
</dbReference>
<evidence type="ECO:0000256" key="1">
    <source>
        <dbReference type="SAM" id="MobiDB-lite"/>
    </source>
</evidence>
<gene>
    <name evidence="3" type="ORF">ACFSYS_05655</name>
</gene>
<dbReference type="RefSeq" id="WP_251742113.1">
    <property type="nucleotide sequence ID" value="NZ_JBHUOJ010000009.1"/>
</dbReference>
<dbReference type="InterPro" id="IPR015927">
    <property type="entry name" value="Peptidase_S24_S26A/B/C"/>
</dbReference>
<proteinExistence type="predicted"/>
<feature type="domain" description="Peptidase S24/S26A/S26B/S26C" evidence="2">
    <location>
        <begin position="22"/>
        <end position="102"/>
    </location>
</feature>
<protein>
    <submittedName>
        <fullName evidence="3">S24 family peptidase</fullName>
    </submittedName>
</protein>
<name>A0ABW5X1V9_9FLAO</name>
<dbReference type="InterPro" id="IPR036286">
    <property type="entry name" value="LexA/Signal_pep-like_sf"/>
</dbReference>
<dbReference type="Gene3D" id="2.10.109.10">
    <property type="entry name" value="Umud Fragment, subunit A"/>
    <property type="match status" value="1"/>
</dbReference>
<comment type="caution">
    <text evidence="3">The sequence shown here is derived from an EMBL/GenBank/DDBJ whole genome shotgun (WGS) entry which is preliminary data.</text>
</comment>
<dbReference type="EMBL" id="JBHUOJ010000009">
    <property type="protein sequence ID" value="MFD2832767.1"/>
    <property type="molecule type" value="Genomic_DNA"/>
</dbReference>
<reference evidence="4" key="1">
    <citation type="journal article" date="2019" name="Int. J. Syst. Evol. Microbiol.">
        <title>The Global Catalogue of Microorganisms (GCM) 10K type strain sequencing project: providing services to taxonomists for standard genome sequencing and annotation.</title>
        <authorList>
            <consortium name="The Broad Institute Genomics Platform"/>
            <consortium name="The Broad Institute Genome Sequencing Center for Infectious Disease"/>
            <person name="Wu L."/>
            <person name="Ma J."/>
        </authorList>
    </citation>
    <scope>NUCLEOTIDE SEQUENCE [LARGE SCALE GENOMIC DNA]</scope>
    <source>
        <strain evidence="4">KCTC 52925</strain>
    </source>
</reference>
<dbReference type="Proteomes" id="UP001597438">
    <property type="component" value="Unassembled WGS sequence"/>
</dbReference>
<feature type="region of interest" description="Disordered" evidence="1">
    <location>
        <begin position="1"/>
        <end position="28"/>
    </location>
</feature>